<dbReference type="EMBL" id="JQIF01000017">
    <property type="protein sequence ID" value="KGJ54311.1"/>
    <property type="molecule type" value="Genomic_DNA"/>
</dbReference>
<evidence type="ECO:0000259" key="2">
    <source>
        <dbReference type="Pfam" id="PF02517"/>
    </source>
</evidence>
<gene>
    <name evidence="3" type="ORF">CIAN88_04000</name>
    <name evidence="4" type="ORF">GT664_01440</name>
</gene>
<protein>
    <submittedName>
        <fullName evidence="3">CAAX protease</fullName>
    </submittedName>
    <submittedName>
        <fullName evidence="4">CPBP family intramembrane metalloprotease</fullName>
    </submittedName>
</protein>
<keyword evidence="1" id="KW-0812">Transmembrane</keyword>
<dbReference type="Pfam" id="PF02517">
    <property type="entry name" value="Rce1-like"/>
    <property type="match status" value="1"/>
</dbReference>
<feature type="transmembrane region" description="Helical" evidence="1">
    <location>
        <begin position="61"/>
        <end position="81"/>
    </location>
</feature>
<keyword evidence="1" id="KW-1133">Transmembrane helix</keyword>
<evidence type="ECO:0000313" key="3">
    <source>
        <dbReference type="EMBL" id="KGJ54311.1"/>
    </source>
</evidence>
<keyword evidence="4" id="KW-0482">Metalloprotease</keyword>
<dbReference type="GO" id="GO:0004175">
    <property type="term" value="F:endopeptidase activity"/>
    <property type="evidence" value="ECO:0007669"/>
    <property type="project" value="UniProtKB-ARBA"/>
</dbReference>
<feature type="transmembrane region" description="Helical" evidence="1">
    <location>
        <begin position="147"/>
        <end position="166"/>
    </location>
</feature>
<dbReference type="PANTHER" id="PTHR36435:SF1">
    <property type="entry name" value="CAAX AMINO TERMINAL PROTEASE FAMILY PROTEIN"/>
    <property type="match status" value="1"/>
</dbReference>
<feature type="transmembrane region" description="Helical" evidence="1">
    <location>
        <begin position="248"/>
        <end position="268"/>
    </location>
</feature>
<feature type="transmembrane region" description="Helical" evidence="1">
    <location>
        <begin position="289"/>
        <end position="310"/>
    </location>
</feature>
<dbReference type="RefSeq" id="WP_044904196.1">
    <property type="nucleotide sequence ID" value="NZ_JQIF01000017.1"/>
</dbReference>
<keyword evidence="4" id="KW-0378">Hydrolase</keyword>
<dbReference type="AlphaFoldDB" id="A0A099I9P6"/>
<sequence length="313" mass="35554">MEHEPYLEEEHKDQLCKKDCKRIAGSLLFYYILLFACAFTLGIISSAYIMSGASQTELETITNIFSMIATCFVTILTLVIYKKKLHVTIPYSLCKEWNFLSILRYTIIAMGLSGAAGILIQLINQILIHFGWVMTTPDFSMKPDITYNLSIVLSTCIIAPIMEELLFRGLILQTLKRYGNVFAILVTSLLFALLHGNLPQSVPVFALSMMICYVVLKSGSILPGIAIHFLNNAFAIMEVSLLSDNGQISTVFLILEALFLLYAMFTLYQKRLIIRNYIIHNRGSRVRTFFSNWISILFLVLCVFIMITSFQRT</sequence>
<feature type="transmembrane region" description="Helical" evidence="1">
    <location>
        <begin position="27"/>
        <end position="49"/>
    </location>
</feature>
<dbReference type="GO" id="GO:0080120">
    <property type="term" value="P:CAAX-box protein maturation"/>
    <property type="evidence" value="ECO:0007669"/>
    <property type="project" value="UniProtKB-ARBA"/>
</dbReference>
<feature type="domain" description="CAAX prenyl protease 2/Lysostaphin resistance protein A-like" evidence="2">
    <location>
        <begin position="149"/>
        <end position="234"/>
    </location>
</feature>
<dbReference type="Proteomes" id="UP000604383">
    <property type="component" value="Unassembled WGS sequence"/>
</dbReference>
<reference evidence="3 5" key="1">
    <citation type="submission" date="2014-08" db="EMBL/GenBank/DDBJ databases">
        <title>Clostridium innocuum, an unnegligible vancomycin-resistant pathogen causing extra-intestinal infections.</title>
        <authorList>
            <person name="Feng Y."/>
            <person name="Chiu C.-H."/>
        </authorList>
    </citation>
    <scope>NUCLEOTIDE SEQUENCE [LARGE SCALE GENOMIC DNA]</scope>
    <source>
        <strain evidence="3 5">AN88</strain>
    </source>
</reference>
<dbReference type="EMBL" id="WWTN01000002">
    <property type="protein sequence ID" value="MZH54442.1"/>
    <property type="molecule type" value="Genomic_DNA"/>
</dbReference>
<keyword evidence="1" id="KW-0472">Membrane</keyword>
<evidence type="ECO:0000256" key="1">
    <source>
        <dbReference type="SAM" id="Phobius"/>
    </source>
</evidence>
<feature type="transmembrane region" description="Helical" evidence="1">
    <location>
        <begin position="178"/>
        <end position="194"/>
    </location>
</feature>
<evidence type="ECO:0000313" key="4">
    <source>
        <dbReference type="EMBL" id="MZH54442.1"/>
    </source>
</evidence>
<name>A0A099I9P6_CLOIN</name>
<dbReference type="InterPro" id="IPR003675">
    <property type="entry name" value="Rce1/LyrA-like_dom"/>
</dbReference>
<dbReference type="PANTHER" id="PTHR36435">
    <property type="entry name" value="SLR1288 PROTEIN"/>
    <property type="match status" value="1"/>
</dbReference>
<dbReference type="Proteomes" id="UP000030008">
    <property type="component" value="Unassembled WGS sequence"/>
</dbReference>
<evidence type="ECO:0000313" key="5">
    <source>
        <dbReference type="Proteomes" id="UP000030008"/>
    </source>
</evidence>
<reference evidence="4" key="2">
    <citation type="journal article" date="2019" name="Nat. Med.">
        <title>A library of human gut bacterial isolates paired with longitudinal multiomics data enables mechanistic microbiome research.</title>
        <authorList>
            <person name="Poyet M."/>
            <person name="Groussin M."/>
            <person name="Gibbons S.M."/>
            <person name="Avila-Pacheco J."/>
            <person name="Jiang X."/>
            <person name="Kearney S.M."/>
            <person name="Perrotta A.R."/>
            <person name="Berdy B."/>
            <person name="Zhao S."/>
            <person name="Lieberman T.D."/>
            <person name="Swanson P.K."/>
            <person name="Smith M."/>
            <person name="Roesemann S."/>
            <person name="Alexander J.E."/>
            <person name="Rich S.A."/>
            <person name="Livny J."/>
            <person name="Vlamakis H."/>
            <person name="Clish C."/>
            <person name="Bullock K."/>
            <person name="Deik A."/>
            <person name="Scott J."/>
            <person name="Pierce K.A."/>
            <person name="Xavier R.J."/>
            <person name="Alm E.J."/>
        </authorList>
    </citation>
    <scope>NUCLEOTIDE SEQUENCE</scope>
    <source>
        <strain evidence="4">BIOML-A12</strain>
    </source>
</reference>
<dbReference type="GO" id="GO:0006508">
    <property type="term" value="P:proteolysis"/>
    <property type="evidence" value="ECO:0007669"/>
    <property type="project" value="UniProtKB-KW"/>
</dbReference>
<dbReference type="GO" id="GO:0008237">
    <property type="term" value="F:metallopeptidase activity"/>
    <property type="evidence" value="ECO:0007669"/>
    <property type="project" value="UniProtKB-KW"/>
</dbReference>
<organism evidence="3 5">
    <name type="scientific">Clostridium innocuum</name>
    <dbReference type="NCBI Taxonomy" id="1522"/>
    <lineage>
        <taxon>Bacteria</taxon>
        <taxon>Bacillati</taxon>
        <taxon>Bacillota</taxon>
        <taxon>Clostridia</taxon>
        <taxon>Eubacteriales</taxon>
        <taxon>Clostridiaceae</taxon>
        <taxon>Clostridium</taxon>
    </lineage>
</organism>
<comment type="caution">
    <text evidence="3">The sequence shown here is derived from an EMBL/GenBank/DDBJ whole genome shotgun (WGS) entry which is preliminary data.</text>
</comment>
<accession>A0A099I9P6</accession>
<proteinExistence type="predicted"/>
<feature type="transmembrane region" description="Helical" evidence="1">
    <location>
        <begin position="102"/>
        <end position="127"/>
    </location>
</feature>
<dbReference type="InterPro" id="IPR052710">
    <property type="entry name" value="CAAX_protease"/>
</dbReference>
<keyword evidence="3" id="KW-0645">Protease</keyword>